<evidence type="ECO:0000313" key="12">
    <source>
        <dbReference type="EMBL" id="AEB41578.1"/>
    </source>
</evidence>
<comment type="similarity">
    <text evidence="3">Belongs to the PMP outer membrane protein family.</text>
</comment>
<dbReference type="SUPFAM" id="SSF51126">
    <property type="entry name" value="Pectin lyase-like"/>
    <property type="match status" value="1"/>
</dbReference>
<evidence type="ECO:0000256" key="10">
    <source>
        <dbReference type="ARBA" id="ARBA00023237"/>
    </source>
</evidence>
<keyword evidence="5" id="KW-0134">Cell wall</keyword>
<keyword evidence="8" id="KW-0732">Signal</keyword>
<dbReference type="PROSITE" id="PS51208">
    <property type="entry name" value="AUTOTRANSPORTER"/>
    <property type="match status" value="1"/>
</dbReference>
<dbReference type="EMBL" id="CP002608">
    <property type="protein sequence ID" value="AEB41578.1"/>
    <property type="molecule type" value="Genomic_DNA"/>
</dbReference>
<dbReference type="Gene3D" id="2.40.128.130">
    <property type="entry name" value="Autotransporter beta-domain"/>
    <property type="match status" value="1"/>
</dbReference>
<dbReference type="SMART" id="SM00869">
    <property type="entry name" value="Autotransporter"/>
    <property type="match status" value="1"/>
</dbReference>
<dbReference type="KEGG" id="cpm:G5S_0613"/>
<evidence type="ECO:0000256" key="8">
    <source>
        <dbReference type="ARBA" id="ARBA00022729"/>
    </source>
</evidence>
<keyword evidence="13" id="KW-1185">Reference proteome</keyword>
<protein>
    <submittedName>
        <fullName evidence="12">Polymorphic membrane protein G family</fullName>
    </submittedName>
</protein>
<dbReference type="Proteomes" id="UP000008305">
    <property type="component" value="Chromosome"/>
</dbReference>
<evidence type="ECO:0000259" key="11">
    <source>
        <dbReference type="PROSITE" id="PS51208"/>
    </source>
</evidence>
<evidence type="ECO:0000256" key="1">
    <source>
        <dbReference type="ARBA" id="ARBA00004191"/>
    </source>
</evidence>
<keyword evidence="4" id="KW-1134">Transmembrane beta strand</keyword>
<sequence>MRENSILLKHPNTHACGEPSLSIALFAQVFYVYKKLLRAIMHKALPCCWLFLSSSLLAISPLEIPIDRQNLPSLYALWEAPEGTTFALQDHLVLSHLDSSQSPHPLSCFTNTQGPLSFLGNSYSGHFHYLNASSQGLVIHQTSLSPVTFSSFDTLSFTHCWISKTPSSSSLIYSEGPVHFVNNCYLKFLQTCSLGSGAAIYAPNLSIQNTLGSLNFENNTTQNHGGALAILSSGEISENFSPLLFSQNSAENHGGAIYLEGPFEISNNASSVILSQNKAQSGGAIYTLGELTLSGNTYLSLQGNTASSTSSKEGCGGGIYTPSKLTLSKNHYSSFSRNLADSYGGAICAHQLTIASTGPTIFIDNHASKGSAIAIQPSGELQLSADFGDILFQGNTSSQTGIHNAIHLASQAKLSKLQARKHSTICFFDPITSEAPRQTSPLPTLTLNPQTPQEAYIGTLLFSGEKLLPKERALPENLTSTLHHKVVLAGGTLSLKKEAQLHVSSFSQAQESLLIMEIGTSLATTNLHNPQEGISIQALAIPLSSLDGSRSAHVNVTTPQGKLQLSGNLKFLNTSEENFYETHDLLNHPKVTFPLLKIPSSSERTKFHLDPQGDTSSPYGYQGTWKLFWEDSETQTSLKAIWEKTGYLPHPERQASLVPNTLWGIAMDLRAVQDHIHTLDVGASQTLMGLWGASFSNLFYTQIPGNTYHHNSWGHLSGLHLHYEGNMIGGLVAQIFSKSHDNFINSCKATTHIHAAYGKISSPWIHITASFGYAEGSQALKTAYKTFTSKGSASWGNLCRSGELSAALPWMFSETRLFSSMRPFIKLQAFESKQNAFEEKDNPEARHFEESSIRHVSLPIGITCEKRSKHYPTLYKLEVAYSQDLYHEAVTGATMLAINQASWLTPSVALGEHAWIFLASGYKGVNRHVGISANFSGELRKNSRMFNFSCGSKLLF</sequence>
<dbReference type="Pfam" id="PF03797">
    <property type="entry name" value="Autotransporter"/>
    <property type="match status" value="1"/>
</dbReference>
<evidence type="ECO:0000256" key="4">
    <source>
        <dbReference type="ARBA" id="ARBA00022452"/>
    </source>
</evidence>
<dbReference type="InterPro" id="IPR003368">
    <property type="entry name" value="POMP_repeat"/>
</dbReference>
<comment type="subcellular location">
    <subcellularLocation>
        <location evidence="2">Cell outer membrane</location>
        <topology evidence="2">Peripheral membrane protein</topology>
        <orientation evidence="2">Extracellular side</orientation>
    </subcellularLocation>
    <subcellularLocation>
        <location evidence="1">Secreted</location>
        <location evidence="1">Cell wall</location>
    </subcellularLocation>
</comment>
<dbReference type="Pfam" id="PF07548">
    <property type="entry name" value="ChlamPMP_M"/>
    <property type="match status" value="1"/>
</dbReference>
<dbReference type="InterPro" id="IPR036709">
    <property type="entry name" value="Autotransporte_beta_dom_sf"/>
</dbReference>
<feature type="domain" description="Autotransporter" evidence="11">
    <location>
        <begin position="683"/>
        <end position="956"/>
    </location>
</feature>
<evidence type="ECO:0000256" key="5">
    <source>
        <dbReference type="ARBA" id="ARBA00022512"/>
    </source>
</evidence>
<reference evidence="12 13" key="1">
    <citation type="journal article" date="2011" name="J. Bacteriol.">
        <title>Genome sequence of the obligate intracellular animal pathogen Chlamydia pecorum E58.</title>
        <authorList>
            <person name="Mojica S."/>
            <person name="Huot Creasy H."/>
            <person name="Daugherty S."/>
            <person name="Read T.D."/>
            <person name="Kim T."/>
            <person name="Kaltenboeck B."/>
            <person name="Bavoil P."/>
            <person name="Myers G.S."/>
        </authorList>
    </citation>
    <scope>NUCLEOTIDE SEQUENCE [LARGE SCALE GENOMIC DNA]</scope>
    <source>
        <strain evidence="12 13">E58</strain>
    </source>
</reference>
<dbReference type="InterPro" id="IPR011050">
    <property type="entry name" value="Pectin_lyase_fold/virulence"/>
</dbReference>
<evidence type="ECO:0000256" key="2">
    <source>
        <dbReference type="ARBA" id="ARBA00004416"/>
    </source>
</evidence>
<dbReference type="NCBIfam" id="TIGR01376">
    <property type="entry name" value="POMP_repeat"/>
    <property type="match status" value="2"/>
</dbReference>
<dbReference type="InterPro" id="IPR005546">
    <property type="entry name" value="Autotransporte_beta"/>
</dbReference>
<gene>
    <name evidence="12" type="ordered locus">G5S_0613</name>
</gene>
<dbReference type="GO" id="GO:0009279">
    <property type="term" value="C:cell outer membrane"/>
    <property type="evidence" value="ECO:0007669"/>
    <property type="project" value="UniProtKB-SubCell"/>
</dbReference>
<evidence type="ECO:0000256" key="7">
    <source>
        <dbReference type="ARBA" id="ARBA00022692"/>
    </source>
</evidence>
<dbReference type="InterPro" id="IPR011427">
    <property type="entry name" value="Polymorphic_membr_middle"/>
</dbReference>
<dbReference type="Pfam" id="PF02415">
    <property type="entry name" value="Chlam_PMP"/>
    <property type="match status" value="2"/>
</dbReference>
<name>A0AA34RD78_CHLPE</name>
<dbReference type="SUPFAM" id="SSF103515">
    <property type="entry name" value="Autotransporter"/>
    <property type="match status" value="1"/>
</dbReference>
<dbReference type="AlphaFoldDB" id="A0AA34RD78"/>
<keyword evidence="7" id="KW-0812">Transmembrane</keyword>
<evidence type="ECO:0000313" key="13">
    <source>
        <dbReference type="Proteomes" id="UP000008305"/>
    </source>
</evidence>
<keyword evidence="6" id="KW-0964">Secreted</keyword>
<evidence type="ECO:0000256" key="6">
    <source>
        <dbReference type="ARBA" id="ARBA00022525"/>
    </source>
</evidence>
<evidence type="ECO:0000256" key="3">
    <source>
        <dbReference type="ARBA" id="ARBA00007542"/>
    </source>
</evidence>
<keyword evidence="10" id="KW-0998">Cell outer membrane</keyword>
<organism evidence="12 13">
    <name type="scientific">Chlamydia pecorum (strain ATCC VR-628 / DSM 29919 / E58)</name>
    <name type="common">Chlamydophila pecorum</name>
    <dbReference type="NCBI Taxonomy" id="331635"/>
    <lineage>
        <taxon>Bacteria</taxon>
        <taxon>Pseudomonadati</taxon>
        <taxon>Chlamydiota</taxon>
        <taxon>Chlamydiia</taxon>
        <taxon>Chlamydiales</taxon>
        <taxon>Chlamydiaceae</taxon>
        <taxon>Chlamydia/Chlamydophila group</taxon>
        <taxon>Chlamydia</taxon>
    </lineage>
</organism>
<accession>A0AA34RD78</accession>
<proteinExistence type="inferred from homology"/>
<keyword evidence="9" id="KW-0472">Membrane</keyword>
<evidence type="ECO:0000256" key="9">
    <source>
        <dbReference type="ARBA" id="ARBA00023136"/>
    </source>
</evidence>